<sequence>MPALTKQRVVVASLFLPHTVDFHVSKEKTFKFTKPAVEPNPAAPIPNLIETLAAQQKEQNPNKRTSLAIREPTLFDGQQQVPHLTQPRSRARAEEESKKLPPLGVSHLPREKRSSQDNAEVFAEAPWTVETGTSGNIGLHNAVRAVSGKLSTQVWVGTLGMPTDALTDKTRADIESKFIIDYNSFPVIVPDTEFEGHYSQYCKQVLWPTFHYVVPDDSKNKVYQDGAWKHYKSLNERFAATIVQHYQPDDIIWINDYHLMLLPSMLRKLLPNAIIGFFLHIPFPSSELFRCLPTRNDILEGLLGADLVGFQTYSFARHFLQTCSRILCVEATPRGIQMEDNYVSIDIFPIGIDINSLNEKRRAAEVEQWMDLLREKYNGKKLVVARDKLDYVKGVRQKMLAFEQFLTRHPEWQGKVVLIQVALSTTEQNELQAHITDVVSRVNSKFSNLAYQPIVYLHQDITFSQYLALLSAADACLITPLRDGMNLTSHEYVVCQQQKHAPLILSEFTGTYGSFGACLRINPWDYREVGDAIHEALSMSDEEKNTRWKELYKNVATNTAQYWAESFISELEKVHTDMQRRFSIHIPLLNPTVFHANFKNSKTRLILLDYDGTLASYEKAPASFSSPHRLVQLLTKLTSDPRNLVYVMSGRTKDSLDERLGKVPNLGLRFGGRFDIVISFCCCAGCVAENGCYLKAPNGKWENLFEDVDLGWKQSVTEIFEYYTERTPGSFIEEKDVSIVWHYRQADHPQYGAWQAAECQNHIEDSLGSTFSIHAIPGNKNVEVMPRDINKSAAVNRIMLNNQPDFILGFGDDRADEEMFAFVNKIQGVPDIITCTVGLKSTEAQWFVNSVAGVITALETLVGL</sequence>
<dbReference type="GO" id="GO:0004805">
    <property type="term" value="F:trehalose-phosphatase activity"/>
    <property type="evidence" value="ECO:0007669"/>
    <property type="project" value="TreeGrafter"/>
</dbReference>
<evidence type="ECO:0000256" key="2">
    <source>
        <dbReference type="ARBA" id="ARBA00006330"/>
    </source>
</evidence>
<dbReference type="Proteomes" id="UP000274822">
    <property type="component" value="Unassembled WGS sequence"/>
</dbReference>
<dbReference type="GO" id="GO:0005946">
    <property type="term" value="C:alpha,alpha-trehalose-phosphate synthase complex (UDP-forming)"/>
    <property type="evidence" value="ECO:0007669"/>
    <property type="project" value="TreeGrafter"/>
</dbReference>
<dbReference type="GO" id="GO:0005992">
    <property type="term" value="P:trehalose biosynthetic process"/>
    <property type="evidence" value="ECO:0007669"/>
    <property type="project" value="InterPro"/>
</dbReference>
<comment type="caution">
    <text evidence="4">The sequence shown here is derived from an EMBL/GenBank/DDBJ whole genome shotgun (WGS) entry which is preliminary data.</text>
</comment>
<dbReference type="GO" id="GO:0005829">
    <property type="term" value="C:cytosol"/>
    <property type="evidence" value="ECO:0007669"/>
    <property type="project" value="TreeGrafter"/>
</dbReference>
<evidence type="ECO:0000313" key="5">
    <source>
        <dbReference type="Proteomes" id="UP000274822"/>
    </source>
</evidence>
<dbReference type="NCBIfam" id="TIGR01484">
    <property type="entry name" value="HAD-SF-IIB"/>
    <property type="match status" value="1"/>
</dbReference>
<organism evidence="4 5">
    <name type="scientific">Jimgerdemannia flammicorona</name>
    <dbReference type="NCBI Taxonomy" id="994334"/>
    <lineage>
        <taxon>Eukaryota</taxon>
        <taxon>Fungi</taxon>
        <taxon>Fungi incertae sedis</taxon>
        <taxon>Mucoromycota</taxon>
        <taxon>Mucoromycotina</taxon>
        <taxon>Endogonomycetes</taxon>
        <taxon>Endogonales</taxon>
        <taxon>Endogonaceae</taxon>
        <taxon>Jimgerdemannia</taxon>
    </lineage>
</organism>
<dbReference type="InterPro" id="IPR036412">
    <property type="entry name" value="HAD-like_sf"/>
</dbReference>
<dbReference type="Gene3D" id="3.30.70.1020">
    <property type="entry name" value="Trehalose-6-phosphate phosphatase related protein, domain 2"/>
    <property type="match status" value="1"/>
</dbReference>
<comment type="similarity">
    <text evidence="1">In the N-terminal section; belongs to the glycosyltransferase 20 family.</text>
</comment>
<dbReference type="InterPro" id="IPR003337">
    <property type="entry name" value="Trehalose_PPase"/>
</dbReference>
<feature type="compositionally biased region" description="Polar residues" evidence="3">
    <location>
        <begin position="76"/>
        <end position="88"/>
    </location>
</feature>
<evidence type="ECO:0000313" key="4">
    <source>
        <dbReference type="EMBL" id="RUS25175.1"/>
    </source>
</evidence>
<dbReference type="Pfam" id="PF02358">
    <property type="entry name" value="Trehalose_PPase"/>
    <property type="match status" value="2"/>
</dbReference>
<dbReference type="FunFam" id="3.30.70.1020:FF:000001">
    <property type="entry name" value="Alpha,alpha-trehalose-phosphate synthase [UDP-forming] 1"/>
    <property type="match status" value="1"/>
</dbReference>
<dbReference type="InterPro" id="IPR006379">
    <property type="entry name" value="HAD-SF_hydro_IIB"/>
</dbReference>
<dbReference type="GO" id="GO:0003825">
    <property type="term" value="F:alpha,alpha-trehalose-phosphate synthase (UDP-forming) activity"/>
    <property type="evidence" value="ECO:0007669"/>
    <property type="project" value="TreeGrafter"/>
</dbReference>
<reference evidence="4 5" key="1">
    <citation type="journal article" date="2018" name="New Phytol.">
        <title>Phylogenomics of Endogonaceae and evolution of mycorrhizas within Mucoromycota.</title>
        <authorList>
            <person name="Chang Y."/>
            <person name="Desiro A."/>
            <person name="Na H."/>
            <person name="Sandor L."/>
            <person name="Lipzen A."/>
            <person name="Clum A."/>
            <person name="Barry K."/>
            <person name="Grigoriev I.V."/>
            <person name="Martin F.M."/>
            <person name="Stajich J.E."/>
            <person name="Smith M.E."/>
            <person name="Bonito G."/>
            <person name="Spatafora J.W."/>
        </authorList>
    </citation>
    <scope>NUCLEOTIDE SEQUENCE [LARGE SCALE GENOMIC DNA]</scope>
    <source>
        <strain evidence="4 5">AD002</strain>
    </source>
</reference>
<name>A0A433Q5X5_9FUNG</name>
<dbReference type="CDD" id="cd01627">
    <property type="entry name" value="HAD_TPP"/>
    <property type="match status" value="1"/>
</dbReference>
<keyword evidence="5" id="KW-1185">Reference proteome</keyword>
<dbReference type="CDD" id="cd03788">
    <property type="entry name" value="GT20_TPS"/>
    <property type="match status" value="1"/>
</dbReference>
<dbReference type="InterPro" id="IPR023214">
    <property type="entry name" value="HAD_sf"/>
</dbReference>
<evidence type="ECO:0000256" key="1">
    <source>
        <dbReference type="ARBA" id="ARBA00005409"/>
    </source>
</evidence>
<gene>
    <name evidence="4" type="ORF">BC938DRAFT_472525</name>
</gene>
<dbReference type="Gene3D" id="3.40.50.2000">
    <property type="entry name" value="Glycogen Phosphorylase B"/>
    <property type="match status" value="2"/>
</dbReference>
<dbReference type="PANTHER" id="PTHR10788:SF15">
    <property type="entry name" value="TREHALOSE SYNTHASE COMPLEX REGULATORY SUBUNIT TPS3-RELATED"/>
    <property type="match status" value="1"/>
</dbReference>
<dbReference type="Gene3D" id="3.40.50.1000">
    <property type="entry name" value="HAD superfamily/HAD-like"/>
    <property type="match status" value="1"/>
</dbReference>
<dbReference type="FunFam" id="3.40.50.1000:FF:000052">
    <property type="entry name" value="Alpha,alpha-trehalose-phosphate synthase [UDP-forming] 6"/>
    <property type="match status" value="1"/>
</dbReference>
<evidence type="ECO:0000256" key="3">
    <source>
        <dbReference type="SAM" id="MobiDB-lite"/>
    </source>
</evidence>
<dbReference type="NCBIfam" id="NF011071">
    <property type="entry name" value="PRK14501.1"/>
    <property type="match status" value="1"/>
</dbReference>
<keyword evidence="4" id="KW-0808">Transferase</keyword>
<comment type="similarity">
    <text evidence="2">In the C-terminal section; belongs to the trehalose phosphatase family.</text>
</comment>
<dbReference type="Pfam" id="PF00982">
    <property type="entry name" value="Glyco_transf_20"/>
    <property type="match status" value="1"/>
</dbReference>
<dbReference type="InterPro" id="IPR001830">
    <property type="entry name" value="Glyco_trans_20"/>
</dbReference>
<dbReference type="SUPFAM" id="SSF56784">
    <property type="entry name" value="HAD-like"/>
    <property type="match status" value="1"/>
</dbReference>
<accession>A0A433Q5X5</accession>
<dbReference type="NCBIfam" id="TIGR00685">
    <property type="entry name" value="T6PP"/>
    <property type="match status" value="1"/>
</dbReference>
<dbReference type="SUPFAM" id="SSF53756">
    <property type="entry name" value="UDP-Glycosyltransferase/glycogen phosphorylase"/>
    <property type="match status" value="1"/>
</dbReference>
<dbReference type="PANTHER" id="PTHR10788">
    <property type="entry name" value="TREHALOSE-6-PHOSPHATE SYNTHASE"/>
    <property type="match status" value="1"/>
</dbReference>
<protein>
    <submittedName>
        <fullName evidence="4">Glycosyltransferase family 20-domain-containing protein</fullName>
    </submittedName>
</protein>
<dbReference type="FunFam" id="3.40.50.2000:FF:000036">
    <property type="entry name" value="Alpha,alpha-trehalose-phosphate synthase subunit Tps2"/>
    <property type="match status" value="1"/>
</dbReference>
<dbReference type="EMBL" id="RBNJ01013725">
    <property type="protein sequence ID" value="RUS25175.1"/>
    <property type="molecule type" value="Genomic_DNA"/>
</dbReference>
<dbReference type="AlphaFoldDB" id="A0A433Q5X5"/>
<proteinExistence type="inferred from homology"/>
<feature type="region of interest" description="Disordered" evidence="3">
    <location>
        <begin position="71"/>
        <end position="118"/>
    </location>
</feature>